<dbReference type="InterPro" id="IPR050173">
    <property type="entry name" value="ABC_transporter_C-like"/>
</dbReference>
<dbReference type="PROSITE" id="PS50929">
    <property type="entry name" value="ABC_TM1F"/>
    <property type="match status" value="3"/>
</dbReference>
<dbReference type="InterPro" id="IPR003439">
    <property type="entry name" value="ABC_transporter-like_ATP-bd"/>
</dbReference>
<dbReference type="InterPro" id="IPR011527">
    <property type="entry name" value="ABC1_TM_dom"/>
</dbReference>
<gene>
    <name evidence="16" type="ORF">PanWU01x14_225110</name>
</gene>
<feature type="transmembrane region" description="Helical" evidence="13">
    <location>
        <begin position="878"/>
        <end position="899"/>
    </location>
</feature>
<dbReference type="GO" id="GO:0016020">
    <property type="term" value="C:membrane"/>
    <property type="evidence" value="ECO:0007669"/>
    <property type="project" value="UniProtKB-SubCell"/>
</dbReference>
<dbReference type="OrthoDB" id="6500128at2759"/>
<keyword evidence="17" id="KW-1185">Reference proteome</keyword>
<dbReference type="Pfam" id="PF00664">
    <property type="entry name" value="ABC_membrane"/>
    <property type="match status" value="3"/>
</dbReference>
<evidence type="ECO:0000256" key="5">
    <source>
        <dbReference type="ARBA" id="ARBA00022692"/>
    </source>
</evidence>
<dbReference type="GO" id="GO:0016887">
    <property type="term" value="F:ATP hydrolysis activity"/>
    <property type="evidence" value="ECO:0007669"/>
    <property type="project" value="InterPro"/>
</dbReference>
<feature type="transmembrane region" description="Helical" evidence="13">
    <location>
        <begin position="1096"/>
        <end position="1115"/>
    </location>
</feature>
<evidence type="ECO:0000256" key="7">
    <source>
        <dbReference type="ARBA" id="ARBA00022741"/>
    </source>
</evidence>
<protein>
    <recommendedName>
        <fullName evidence="3">ABC-type xenobiotic transporter</fullName>
        <ecNumber evidence="3">7.6.2.2</ecNumber>
    </recommendedName>
</protein>
<dbReference type="EMBL" id="JXTB01000250">
    <property type="protein sequence ID" value="PON50069.1"/>
    <property type="molecule type" value="Genomic_DNA"/>
</dbReference>
<evidence type="ECO:0000313" key="16">
    <source>
        <dbReference type="EMBL" id="PON50069.1"/>
    </source>
</evidence>
<evidence type="ECO:0000256" key="9">
    <source>
        <dbReference type="ARBA" id="ARBA00022967"/>
    </source>
</evidence>
<evidence type="ECO:0000256" key="4">
    <source>
        <dbReference type="ARBA" id="ARBA00022448"/>
    </source>
</evidence>
<evidence type="ECO:0000259" key="15">
    <source>
        <dbReference type="PROSITE" id="PS50929"/>
    </source>
</evidence>
<comment type="caution">
    <text evidence="16">The sequence shown here is derived from an EMBL/GenBank/DDBJ whole genome shotgun (WGS) entry which is preliminary data.</text>
</comment>
<proteinExistence type="inferred from homology"/>
<feature type="transmembrane region" description="Helical" evidence="13">
    <location>
        <begin position="1135"/>
        <end position="1161"/>
    </location>
</feature>
<feature type="transmembrane region" description="Helical" evidence="13">
    <location>
        <begin position="656"/>
        <end position="675"/>
    </location>
</feature>
<feature type="domain" description="ABC transmembrane type-1" evidence="15">
    <location>
        <begin position="659"/>
        <end position="900"/>
    </location>
</feature>
<evidence type="ECO:0000256" key="13">
    <source>
        <dbReference type="SAM" id="Phobius"/>
    </source>
</evidence>
<keyword evidence="11 13" id="KW-0472">Membrane</keyword>
<evidence type="ECO:0000259" key="14">
    <source>
        <dbReference type="PROSITE" id="PS50893"/>
    </source>
</evidence>
<keyword evidence="10 13" id="KW-1133">Transmembrane helix</keyword>
<evidence type="ECO:0000256" key="2">
    <source>
        <dbReference type="ARBA" id="ARBA00009726"/>
    </source>
</evidence>
<feature type="domain" description="ABC transporter" evidence="14">
    <location>
        <begin position="797"/>
        <end position="1027"/>
    </location>
</feature>
<dbReference type="FunFam" id="1.20.1560.10:FF:000002">
    <property type="entry name" value="ABC transporter C family member 5"/>
    <property type="match status" value="2"/>
</dbReference>
<dbReference type="InterPro" id="IPR017871">
    <property type="entry name" value="ABC_transporter-like_CS"/>
</dbReference>
<keyword evidence="5 13" id="KW-0812">Transmembrane</keyword>
<feature type="transmembrane region" description="Helical" evidence="13">
    <location>
        <begin position="243"/>
        <end position="269"/>
    </location>
</feature>
<dbReference type="InterPro" id="IPR044726">
    <property type="entry name" value="ABCC_6TM_D2"/>
</dbReference>
<feature type="transmembrane region" description="Helical" evidence="13">
    <location>
        <begin position="695"/>
        <end position="721"/>
    </location>
</feature>
<dbReference type="PROSITE" id="PS50893">
    <property type="entry name" value="ABC_TRANSPORTER_2"/>
    <property type="match status" value="1"/>
</dbReference>
<feature type="transmembrane region" description="Helical" evidence="13">
    <location>
        <begin position="1210"/>
        <end position="1235"/>
    </location>
</feature>
<comment type="subcellular location">
    <subcellularLocation>
        <location evidence="1">Membrane</location>
        <topology evidence="1">Multi-pass membrane protein</topology>
    </subcellularLocation>
</comment>
<feature type="transmembrane region" description="Helical" evidence="13">
    <location>
        <begin position="770"/>
        <end position="795"/>
    </location>
</feature>
<dbReference type="STRING" id="3476.A0A2P5BMP1"/>
<dbReference type="InterPro" id="IPR036640">
    <property type="entry name" value="ABC1_TM_sf"/>
</dbReference>
<comment type="catalytic activity">
    <reaction evidence="12">
        <text>ATP + H2O + xenobioticSide 1 = ADP + phosphate + xenobioticSide 2.</text>
        <dbReference type="EC" id="7.6.2.2"/>
    </reaction>
</comment>
<dbReference type="PROSITE" id="PS00211">
    <property type="entry name" value="ABC_TRANSPORTER_1"/>
    <property type="match status" value="1"/>
</dbReference>
<feature type="transmembrane region" description="Helical" evidence="13">
    <location>
        <begin position="204"/>
        <end position="223"/>
    </location>
</feature>
<keyword evidence="4" id="KW-0813">Transport</keyword>
<dbReference type="PANTHER" id="PTHR24223:SF369">
    <property type="entry name" value="ABC TRANSPORTER C FAMILY MEMBER 10"/>
    <property type="match status" value="1"/>
</dbReference>
<dbReference type="Pfam" id="PF00005">
    <property type="entry name" value="ABC_tran"/>
    <property type="match status" value="2"/>
</dbReference>
<dbReference type="Gene3D" id="3.40.50.300">
    <property type="entry name" value="P-loop containing nucleotide triphosphate hydrolases"/>
    <property type="match status" value="3"/>
</dbReference>
<dbReference type="InterPro" id="IPR027417">
    <property type="entry name" value="P-loop_NTPase"/>
</dbReference>
<feature type="domain" description="ABC transmembrane type-1" evidence="15">
    <location>
        <begin position="245"/>
        <end position="448"/>
    </location>
</feature>
<evidence type="ECO:0000256" key="3">
    <source>
        <dbReference type="ARBA" id="ARBA00012191"/>
    </source>
</evidence>
<comment type="similarity">
    <text evidence="2">Belongs to the ABC transporter superfamily. ABCC family. Conjugate transporter (TC 3.A.1.208) subfamily.</text>
</comment>
<dbReference type="GO" id="GO:0005524">
    <property type="term" value="F:ATP binding"/>
    <property type="evidence" value="ECO:0007669"/>
    <property type="project" value="UniProtKB-KW"/>
</dbReference>
<evidence type="ECO:0000256" key="6">
    <source>
        <dbReference type="ARBA" id="ARBA00022737"/>
    </source>
</evidence>
<feature type="transmembrane region" description="Helical" evidence="13">
    <location>
        <begin position="1241"/>
        <end position="1261"/>
    </location>
</feature>
<feature type="transmembrane region" description="Helical" evidence="13">
    <location>
        <begin position="328"/>
        <end position="354"/>
    </location>
</feature>
<dbReference type="Proteomes" id="UP000237105">
    <property type="component" value="Unassembled WGS sequence"/>
</dbReference>
<dbReference type="AlphaFoldDB" id="A0A2P5BMP1"/>
<keyword evidence="6" id="KW-0677">Repeat</keyword>
<dbReference type="CDD" id="cd18580">
    <property type="entry name" value="ABC_6TM_ABCC_D2"/>
    <property type="match status" value="2"/>
</dbReference>
<dbReference type="PANTHER" id="PTHR24223">
    <property type="entry name" value="ATP-BINDING CASSETTE SUB-FAMILY C"/>
    <property type="match status" value="1"/>
</dbReference>
<organism evidence="16 17">
    <name type="scientific">Parasponia andersonii</name>
    <name type="common">Sponia andersonii</name>
    <dbReference type="NCBI Taxonomy" id="3476"/>
    <lineage>
        <taxon>Eukaryota</taxon>
        <taxon>Viridiplantae</taxon>
        <taxon>Streptophyta</taxon>
        <taxon>Embryophyta</taxon>
        <taxon>Tracheophyta</taxon>
        <taxon>Spermatophyta</taxon>
        <taxon>Magnoliopsida</taxon>
        <taxon>eudicotyledons</taxon>
        <taxon>Gunneridae</taxon>
        <taxon>Pentapetalae</taxon>
        <taxon>rosids</taxon>
        <taxon>fabids</taxon>
        <taxon>Rosales</taxon>
        <taxon>Cannabaceae</taxon>
        <taxon>Parasponia</taxon>
    </lineage>
</organism>
<evidence type="ECO:0000313" key="17">
    <source>
        <dbReference type="Proteomes" id="UP000237105"/>
    </source>
</evidence>
<feature type="domain" description="ABC transmembrane type-1" evidence="15">
    <location>
        <begin position="1107"/>
        <end position="1262"/>
    </location>
</feature>
<name>A0A2P5BMP1_PARAD</name>
<keyword evidence="9" id="KW-1278">Translocase</keyword>
<evidence type="ECO:0000256" key="12">
    <source>
        <dbReference type="ARBA" id="ARBA00034018"/>
    </source>
</evidence>
<sequence length="1262" mass="141704">MDEQRYQETLLKCSLVKDFELLPYGDLTEIGERGVNLSGGQKQRVQLARALYQNADIYLLDDPFSAVDAHTATSLFNEYVMEALSEKTVLLVTHQVDFLPAFDYVLLVSNGEILQSAPYHQLLSTRKEFQDLVYAHKETAGSERLGNMNPTEKHGASSTEITRSYTEKQFQASKGDQLIKQEEREIGNRGLKPYKQYLNQNKGYLYFSLCNLFHLAFVIGLILQNTWMAANVDNPHVSTLQLIEVYLLIGIGTIVVLLFRSHLVVYMGIESSKSMFAQLLNSLFRSPMSFYDSTPLGRILSRVASDLSIVDLDVPFSLLIAIGTSVSVVAILGILAVIIWQVLFVALPIVYLAFRLQRYYFSTAKELMRINGTTKSLVANHLAESVAGAITIRAFEEEERFFAKYLGLIDINASPFFHNFAANEWLIQRLETLSATVLTSAAFGIVLLPPETFSSGIYITILFPTSWTISGNDLELLSYGDLTEIGERGINLSGGQKQESNLLVHFIKMLTYISWMIHSVPLMHILLQACEYVMEAISEKIVLLVTHQVDFLPAFDSVLSMSDGEILQSAPYHHLLSKSQEFHDLVNAHKEKVGSEGLAHISPVVKHGTSAKVIKKIYTENFQEYRGDQLAKKEERETDDTRVKPYHQYLNQNKGYLNFFFSIISQLIYMTGQILQNSWMAANVGNPRVNTLQLIAVYVLIGLFSTIAMLFRSLCIVYLGIRSSKSLFSQLLKSLFRSPMSFYDSTPLGRILSRVSSDLSIVDLNVPFSLIFAVGTSMLVVANLGVLVVFTWQVLSVSLPTVYLALQLQRYYFYTANELMRINGTTKSMVANYLAESVAGATTIRAFQKEEHFFAKNLELIDINTSPFFHSSAAYEWLVLRLETLNAMVLAVAALYIVILPPGTFSSVKDFELLPYGDLTEIGERGVNLSGGQKQRVQLARALYQNADIYLLDDPFSAVDAHTATSLFNEYVMEALSEKTVLLVTHQVDFLPAFDSVLLISDGEILQSAPYHQLLSTSKEFRHLVNAHKETAGSKRLEHISQAEKHVTSSKEIKKSYTEMQFQASRGDQLIKQEEREMGDTGFKPYRQYLSQNKGYLYFFLSNLFHLTFVIGQILQNSWMAANVDNPHVSTLRLIVVYLLIGIGTIIILLFRSHIVVYLGLESSTSLFSKLLNSLFRSPMSFYDSTPLGRILSRVSSDLSIVDLDVPFSLLIAVGTSVNVVANLGVLAVITWQVLFVSVPIVYLAYLLQVIMLALLELTSFL</sequence>
<dbReference type="SUPFAM" id="SSF90123">
    <property type="entry name" value="ABC transporter transmembrane region"/>
    <property type="match status" value="3"/>
</dbReference>
<reference evidence="17" key="1">
    <citation type="submission" date="2016-06" db="EMBL/GenBank/DDBJ databases">
        <title>Parallel loss of symbiosis genes in relatives of nitrogen-fixing non-legume Parasponia.</title>
        <authorList>
            <person name="Van Velzen R."/>
            <person name="Holmer R."/>
            <person name="Bu F."/>
            <person name="Rutten L."/>
            <person name="Van Zeijl A."/>
            <person name="Liu W."/>
            <person name="Santuari L."/>
            <person name="Cao Q."/>
            <person name="Sharma T."/>
            <person name="Shen D."/>
            <person name="Roswanjaya Y."/>
            <person name="Wardhani T."/>
            <person name="Kalhor M.S."/>
            <person name="Jansen J."/>
            <person name="Van den Hoogen J."/>
            <person name="Gungor B."/>
            <person name="Hartog M."/>
            <person name="Hontelez J."/>
            <person name="Verver J."/>
            <person name="Yang W.-C."/>
            <person name="Schijlen E."/>
            <person name="Repin R."/>
            <person name="Schilthuizen M."/>
            <person name="Schranz E."/>
            <person name="Heidstra R."/>
            <person name="Miyata K."/>
            <person name="Fedorova E."/>
            <person name="Kohlen W."/>
            <person name="Bisseling T."/>
            <person name="Smit S."/>
            <person name="Geurts R."/>
        </authorList>
    </citation>
    <scope>NUCLEOTIDE SEQUENCE [LARGE SCALE GENOMIC DNA]</scope>
    <source>
        <strain evidence="17">cv. WU1-14</strain>
    </source>
</reference>
<evidence type="ECO:0000256" key="8">
    <source>
        <dbReference type="ARBA" id="ARBA00022840"/>
    </source>
</evidence>
<evidence type="ECO:0000256" key="11">
    <source>
        <dbReference type="ARBA" id="ARBA00023136"/>
    </source>
</evidence>
<keyword evidence="7" id="KW-0547">Nucleotide-binding</keyword>
<evidence type="ECO:0000256" key="10">
    <source>
        <dbReference type="ARBA" id="ARBA00022989"/>
    </source>
</evidence>
<accession>A0A2P5BMP1</accession>
<keyword evidence="8 16" id="KW-0067">ATP-binding</keyword>
<dbReference type="Gene3D" id="1.20.1560.10">
    <property type="entry name" value="ABC transporter type 1, transmembrane domain"/>
    <property type="match status" value="3"/>
</dbReference>
<evidence type="ECO:0000256" key="1">
    <source>
        <dbReference type="ARBA" id="ARBA00004141"/>
    </source>
</evidence>
<dbReference type="GO" id="GO:0008559">
    <property type="term" value="F:ABC-type xenobiotic transporter activity"/>
    <property type="evidence" value="ECO:0007669"/>
    <property type="project" value="UniProtKB-EC"/>
</dbReference>
<dbReference type="EC" id="7.6.2.2" evidence="3"/>
<dbReference type="SUPFAM" id="SSF52540">
    <property type="entry name" value="P-loop containing nucleoside triphosphate hydrolases"/>
    <property type="match status" value="3"/>
</dbReference>